<proteinExistence type="predicted"/>
<dbReference type="Proteomes" id="UP000034103">
    <property type="component" value="Chromosome"/>
</dbReference>
<sequence>MLTQAMNANCASYPKVSLALGFKNPTQEDSYCKSATPIFATLYN</sequence>
<protein>
    <submittedName>
        <fullName evidence="1">Uncharacterized protein</fullName>
    </submittedName>
</protein>
<accession>A0A0F6U2D2</accession>
<evidence type="ECO:0000313" key="1">
    <source>
        <dbReference type="EMBL" id="AKE63254.1"/>
    </source>
</evidence>
<gene>
    <name evidence="1" type="ORF">MYAER_0894</name>
</gene>
<organism evidence="1 2">
    <name type="scientific">Microcystis aeruginosa NIES-2549</name>
    <dbReference type="NCBI Taxonomy" id="1641812"/>
    <lineage>
        <taxon>Bacteria</taxon>
        <taxon>Bacillati</taxon>
        <taxon>Cyanobacteriota</taxon>
        <taxon>Cyanophyceae</taxon>
        <taxon>Oscillatoriophycideae</taxon>
        <taxon>Chroococcales</taxon>
        <taxon>Microcystaceae</taxon>
        <taxon>Microcystis</taxon>
    </lineage>
</organism>
<evidence type="ECO:0000313" key="2">
    <source>
        <dbReference type="Proteomes" id="UP000034103"/>
    </source>
</evidence>
<dbReference type="HOGENOM" id="CLU_3218593_0_0_3"/>
<dbReference type="EMBL" id="CP011304">
    <property type="protein sequence ID" value="AKE63254.1"/>
    <property type="molecule type" value="Genomic_DNA"/>
</dbReference>
<dbReference type="AlphaFoldDB" id="A0A0F6U2D2"/>
<reference evidence="1 2" key="1">
    <citation type="journal article" date="2015" name="Genome Announc.">
        <title>Complete Genome Sequence of Microcystis aeruginosa NIES-2549, a Bloom-Forming Cyanobacterium from Lake Kasumigaura, Japan.</title>
        <authorList>
            <person name="Yamaguchi H."/>
            <person name="Suzuki S."/>
            <person name="Tanabe Y."/>
            <person name="Osana Y."/>
            <person name="Shimura Y."/>
            <person name="Ishida K."/>
            <person name="Kawachi M."/>
        </authorList>
    </citation>
    <scope>NUCLEOTIDE SEQUENCE [LARGE SCALE GENOMIC DNA]</scope>
    <source>
        <strain evidence="1 2">NIES-2549</strain>
    </source>
</reference>
<name>A0A0F6U2D2_MICAE</name>